<organism evidence="4 5">
    <name type="scientific">Furfurilactobacillus curtus</name>
    <dbReference type="NCBI Taxonomy" id="1746200"/>
    <lineage>
        <taxon>Bacteria</taxon>
        <taxon>Bacillati</taxon>
        <taxon>Bacillota</taxon>
        <taxon>Bacilli</taxon>
        <taxon>Lactobacillales</taxon>
        <taxon>Lactobacillaceae</taxon>
        <taxon>Furfurilactobacillus</taxon>
    </lineage>
</organism>
<dbReference type="InterPro" id="IPR009061">
    <property type="entry name" value="DNA-bd_dom_put_sf"/>
</dbReference>
<dbReference type="PANTHER" id="PTHR30204">
    <property type="entry name" value="REDOX-CYCLING DRUG-SENSING TRANSCRIPTIONAL ACTIVATOR SOXR"/>
    <property type="match status" value="1"/>
</dbReference>
<protein>
    <submittedName>
        <fullName evidence="4">MerR family transcriptional regulator</fullName>
    </submittedName>
</protein>
<dbReference type="PANTHER" id="PTHR30204:SF96">
    <property type="entry name" value="CHROMOSOME-ANCHORING PROTEIN RACA"/>
    <property type="match status" value="1"/>
</dbReference>
<dbReference type="SMART" id="SM00422">
    <property type="entry name" value="HTH_MERR"/>
    <property type="match status" value="1"/>
</dbReference>
<sequence>MHSIREVADQFNITYDTLRYYEKEGLLRPINRDSQGRRVYSSADIDDLNRLIHLRHLGASIAESRQMMSFFHSSSPTIDELNQGIAFLNQLNKQLDHRLTEIQQQKIFLDQKVTHLNTQRSKLLSSTTKPNRS</sequence>
<reference evidence="4 5" key="1">
    <citation type="submission" date="2022-03" db="EMBL/GenBank/DDBJ databases">
        <title>Draft genome sequence of Furfurilactobacillus curtus JCM 31185.</title>
        <authorList>
            <person name="Suzuki S."/>
            <person name="Endo A."/>
            <person name="Kajikawa A."/>
        </authorList>
    </citation>
    <scope>NUCLEOTIDE SEQUENCE [LARGE SCALE GENOMIC DNA]</scope>
    <source>
        <strain evidence="4 5">JCM 31185</strain>
    </source>
</reference>
<dbReference type="PROSITE" id="PS50937">
    <property type="entry name" value="HTH_MERR_2"/>
    <property type="match status" value="1"/>
</dbReference>
<dbReference type="RefSeq" id="WP_407882905.1">
    <property type="nucleotide sequence ID" value="NZ_BQXO01000002.1"/>
</dbReference>
<dbReference type="Proteomes" id="UP001628078">
    <property type="component" value="Unassembled WGS sequence"/>
</dbReference>
<evidence type="ECO:0000313" key="4">
    <source>
        <dbReference type="EMBL" id="GKT05561.1"/>
    </source>
</evidence>
<dbReference type="InterPro" id="IPR047057">
    <property type="entry name" value="MerR_fam"/>
</dbReference>
<keyword evidence="2" id="KW-0175">Coiled coil</keyword>
<gene>
    <name evidence="4" type="ORF">JCM31185_08500</name>
</gene>
<feature type="coiled-coil region" evidence="2">
    <location>
        <begin position="78"/>
        <end position="105"/>
    </location>
</feature>
<dbReference type="Gene3D" id="1.10.1660.10">
    <property type="match status" value="1"/>
</dbReference>
<dbReference type="SUPFAM" id="SSF46955">
    <property type="entry name" value="Putative DNA-binding domain"/>
    <property type="match status" value="1"/>
</dbReference>
<comment type="caution">
    <text evidence="4">The sequence shown here is derived from an EMBL/GenBank/DDBJ whole genome shotgun (WGS) entry which is preliminary data.</text>
</comment>
<name>A0ABQ5JR06_9LACO</name>
<dbReference type="Pfam" id="PF13411">
    <property type="entry name" value="MerR_1"/>
    <property type="match status" value="1"/>
</dbReference>
<dbReference type="EMBL" id="BQXO01000002">
    <property type="protein sequence ID" value="GKT05561.1"/>
    <property type="molecule type" value="Genomic_DNA"/>
</dbReference>
<evidence type="ECO:0000259" key="3">
    <source>
        <dbReference type="PROSITE" id="PS50937"/>
    </source>
</evidence>
<evidence type="ECO:0000256" key="2">
    <source>
        <dbReference type="SAM" id="Coils"/>
    </source>
</evidence>
<dbReference type="InterPro" id="IPR000551">
    <property type="entry name" value="MerR-type_HTH_dom"/>
</dbReference>
<evidence type="ECO:0000313" key="5">
    <source>
        <dbReference type="Proteomes" id="UP001628078"/>
    </source>
</evidence>
<evidence type="ECO:0000256" key="1">
    <source>
        <dbReference type="ARBA" id="ARBA00023125"/>
    </source>
</evidence>
<accession>A0ABQ5JR06</accession>
<proteinExistence type="predicted"/>
<keyword evidence="5" id="KW-1185">Reference proteome</keyword>
<keyword evidence="1" id="KW-0238">DNA-binding</keyword>
<feature type="domain" description="HTH merR-type" evidence="3">
    <location>
        <begin position="1"/>
        <end position="70"/>
    </location>
</feature>